<organism evidence="5">
    <name type="scientific">Zea mays</name>
    <name type="common">Maize</name>
    <dbReference type="NCBI Taxonomy" id="4577"/>
    <lineage>
        <taxon>Eukaryota</taxon>
        <taxon>Viridiplantae</taxon>
        <taxon>Streptophyta</taxon>
        <taxon>Embryophyta</taxon>
        <taxon>Tracheophyta</taxon>
        <taxon>Spermatophyta</taxon>
        <taxon>Magnoliopsida</taxon>
        <taxon>Liliopsida</taxon>
        <taxon>Poales</taxon>
        <taxon>Poaceae</taxon>
        <taxon>PACMAD clade</taxon>
        <taxon>Panicoideae</taxon>
        <taxon>Andropogonodae</taxon>
        <taxon>Andropogoneae</taxon>
        <taxon>Tripsacinae</taxon>
        <taxon>Zea</taxon>
    </lineage>
</organism>
<keyword evidence="3" id="KW-0804">Transcription</keyword>
<evidence type="ECO:0000313" key="5">
    <source>
        <dbReference type="EMBL" id="PWZ56080.1"/>
    </source>
</evidence>
<dbReference type="EMBL" id="NCVQ01000001">
    <property type="protein sequence ID" value="PWZ56080.1"/>
    <property type="molecule type" value="Genomic_DNA"/>
</dbReference>
<reference evidence="5" key="1">
    <citation type="journal article" date="2018" name="Nat. Genet.">
        <title>Extensive intraspecific gene order and gene structural variations between Mo17 and other maize genomes.</title>
        <authorList>
            <person name="Sun S."/>
            <person name="Zhou Y."/>
            <person name="Chen J."/>
            <person name="Shi J."/>
            <person name="Zhao H."/>
            <person name="Zhao H."/>
            <person name="Song W."/>
            <person name="Zhang M."/>
            <person name="Cui Y."/>
            <person name="Dong X."/>
            <person name="Liu H."/>
            <person name="Ma X."/>
            <person name="Jiao Y."/>
            <person name="Wang B."/>
            <person name="Wei X."/>
            <person name="Stein J.C."/>
            <person name="Glaubitz J.C."/>
            <person name="Lu F."/>
            <person name="Yu G."/>
            <person name="Liang C."/>
            <person name="Fengler K."/>
            <person name="Li B."/>
            <person name="Rafalski A."/>
            <person name="Schnable P.S."/>
            <person name="Ware D.H."/>
            <person name="Buckler E.S."/>
            <person name="Lai J."/>
        </authorList>
    </citation>
    <scope>NUCLEOTIDE SEQUENCE [LARGE SCALE GENOMIC DNA]</scope>
    <source>
        <tissue evidence="5">Seedling</tissue>
    </source>
</reference>
<dbReference type="ExpressionAtlas" id="A0A317YBS9">
    <property type="expression patterns" value="baseline"/>
</dbReference>
<dbReference type="Proteomes" id="UP000251960">
    <property type="component" value="Chromosome 1"/>
</dbReference>
<gene>
    <name evidence="5" type="primary">VIP2_2</name>
    <name evidence="5" type="ORF">Zm00014a_011400</name>
</gene>
<dbReference type="AlphaFoldDB" id="A0A317YBS9"/>
<evidence type="ECO:0000256" key="1">
    <source>
        <dbReference type="ARBA" id="ARBA00007682"/>
    </source>
</evidence>
<dbReference type="InterPro" id="IPR040168">
    <property type="entry name" value="Not2/3/5"/>
</dbReference>
<dbReference type="GO" id="GO:0006355">
    <property type="term" value="P:regulation of DNA-templated transcription"/>
    <property type="evidence" value="ECO:0007669"/>
    <property type="project" value="InterPro"/>
</dbReference>
<evidence type="ECO:0000256" key="2">
    <source>
        <dbReference type="ARBA" id="ARBA00023015"/>
    </source>
</evidence>
<dbReference type="PANTHER" id="PTHR23326">
    <property type="entry name" value="CCR4 NOT-RELATED"/>
    <property type="match status" value="1"/>
</dbReference>
<evidence type="ECO:0000256" key="3">
    <source>
        <dbReference type="ARBA" id="ARBA00023163"/>
    </source>
</evidence>
<name>A0A317YBS9_MAIZE</name>
<protein>
    <submittedName>
        <fullName evidence="5">Putative NOT transcription complex subunit VIP2</fullName>
    </submittedName>
</protein>
<dbReference type="GO" id="GO:0030015">
    <property type="term" value="C:CCR4-NOT core complex"/>
    <property type="evidence" value="ECO:0007669"/>
    <property type="project" value="InterPro"/>
</dbReference>
<comment type="similarity">
    <text evidence="1">Belongs to the CNOT2/3/5 family.</text>
</comment>
<comment type="caution">
    <text evidence="5">The sequence shown here is derived from an EMBL/GenBank/DDBJ whole genome shotgun (WGS) entry which is preliminary data.</text>
</comment>
<dbReference type="InterPro" id="IPR038635">
    <property type="entry name" value="CCR4-NOT_su2/3/5_C_sf"/>
</dbReference>
<sequence length="178" mass="20344">MAAAGMFCWSTPMFEEEGDRALDGHGQAIRRGTARRGCYLIYQLPSLGFCLLATCNESVVSTFCWFIQGRRKDLNILKQAFISYQLLASASTMHISLSAEFDYSVGPTIPFHFQKFHPLTLFYIFYSMPKDVAQLYAANELYNKGWFNHKDYRVWLTRAPNSAPLVKTPLHSKHLALM</sequence>
<feature type="domain" description="NOT2/NOT3/NOT5 C-terminal" evidence="4">
    <location>
        <begin position="98"/>
        <end position="169"/>
    </location>
</feature>
<proteinExistence type="inferred from homology"/>
<keyword evidence="2" id="KW-0805">Transcription regulation</keyword>
<dbReference type="Pfam" id="PF04153">
    <property type="entry name" value="NOT2_3_5_C"/>
    <property type="match status" value="1"/>
</dbReference>
<dbReference type="Gene3D" id="2.30.30.1020">
    <property type="entry name" value="CCR4-NOT complex subunit 2/3/5, C-terminal domain"/>
    <property type="match status" value="1"/>
</dbReference>
<evidence type="ECO:0000259" key="4">
    <source>
        <dbReference type="Pfam" id="PF04153"/>
    </source>
</evidence>
<accession>A0A317YBS9</accession>
<dbReference type="InterPro" id="IPR007282">
    <property type="entry name" value="NOT2/3/5_C"/>
</dbReference>